<evidence type="ECO:0000313" key="3">
    <source>
        <dbReference type="EMBL" id="MCQ4637680.1"/>
    </source>
</evidence>
<dbReference type="Proteomes" id="UP001524502">
    <property type="component" value="Unassembled WGS sequence"/>
</dbReference>
<evidence type="ECO:0000313" key="4">
    <source>
        <dbReference type="Proteomes" id="UP001524502"/>
    </source>
</evidence>
<dbReference type="EMBL" id="JANFXK010000015">
    <property type="protein sequence ID" value="MCQ4637680.1"/>
    <property type="molecule type" value="Genomic_DNA"/>
</dbReference>
<dbReference type="PANTHER" id="PTHR41287:SF1">
    <property type="entry name" value="PROTEIN YMFN"/>
    <property type="match status" value="1"/>
</dbReference>
<feature type="domain" description="Terminase large subunit-like endonuclease" evidence="2">
    <location>
        <begin position="264"/>
        <end position="561"/>
    </location>
</feature>
<organism evidence="3 4">
    <name type="scientific">Anaerovorax odorimutans</name>
    <dbReference type="NCBI Taxonomy" id="109327"/>
    <lineage>
        <taxon>Bacteria</taxon>
        <taxon>Bacillati</taxon>
        <taxon>Bacillota</taxon>
        <taxon>Clostridia</taxon>
        <taxon>Peptostreptococcales</taxon>
        <taxon>Anaerovoracaceae</taxon>
        <taxon>Anaerovorax</taxon>
    </lineage>
</organism>
<dbReference type="Gene3D" id="3.40.50.300">
    <property type="entry name" value="P-loop containing nucleotide triphosphate hydrolases"/>
    <property type="match status" value="1"/>
</dbReference>
<dbReference type="PANTHER" id="PTHR41287">
    <property type="match status" value="1"/>
</dbReference>
<dbReference type="InterPro" id="IPR046462">
    <property type="entry name" value="TerL_nuclease"/>
</dbReference>
<evidence type="ECO:0000259" key="2">
    <source>
        <dbReference type="Pfam" id="PF20441"/>
    </source>
</evidence>
<feature type="domain" description="Terminase large subunit-like ATPase" evidence="1">
    <location>
        <begin position="81"/>
        <end position="254"/>
    </location>
</feature>
<proteinExistence type="predicted"/>
<accession>A0ABT1RR52</accession>
<dbReference type="Pfam" id="PF03354">
    <property type="entry name" value="TerL_ATPase"/>
    <property type="match status" value="1"/>
</dbReference>
<sequence>MSIYQELKRYAKDCINDKIPSCQKHKWACKRFLDDCRKAEKNKTYQYIWDEDQAQGIVEWFSYLRHSKGILAGEPIILSIWQKFNLCQLYGWRSKKTGQKRFKKSFTEVGRKNAKSQMEAGVALYEISVQSTANGEVYEYYTAGVKRDQSKIIFNECKLMLRGSPLRPKFKITNAAIEHRKTGSYIKALCKDDGKKGDGSNPAGLILDEYHQHPTTEFYDLGLGASTKEPLLMIITTAGMDLSYPCYTQEYKYTSDILNPHSDVKNEEYLVDICELDAKDDMGDERNWKKANPIRMSYQEGVEKLRGEAKIAKNIPEKMIAFMTKCLNIWVQQKKLSYMDMAKWKACERKQLPIDTTGMEVYVGFDMSSKIDLTSVAFVIPFQTGRYDVYEKEIIGYIIYSHSFIPNEEKLRERVVKDRVPYDAWVQMGYITITNTPIVDQGSVMRYVIDECEKNGWIINTLCVDPANASKLMMDLSDEGYTVEEVFQSYRSLNESTNGFREAVYSGNVYYLPNPVLNYAMGNAVIRANNGLIKIDKDATEKKIDPVDAVLCGYKLALYHEFGQSFIDMIDEFLSEESEQ</sequence>
<dbReference type="Pfam" id="PF20441">
    <property type="entry name" value="TerL_nuclease"/>
    <property type="match status" value="1"/>
</dbReference>
<protein>
    <submittedName>
        <fullName evidence="3">Terminase large subunit</fullName>
    </submittedName>
</protein>
<keyword evidence="4" id="KW-1185">Reference proteome</keyword>
<evidence type="ECO:0000259" key="1">
    <source>
        <dbReference type="Pfam" id="PF03354"/>
    </source>
</evidence>
<name>A0ABT1RR52_9FIRM</name>
<reference evidence="3 4" key="1">
    <citation type="submission" date="2022-06" db="EMBL/GenBank/DDBJ databases">
        <title>Isolation of gut microbiota from human fecal samples.</title>
        <authorList>
            <person name="Pamer E.G."/>
            <person name="Barat B."/>
            <person name="Waligurski E."/>
            <person name="Medina S."/>
            <person name="Paddock L."/>
            <person name="Mostad J."/>
        </authorList>
    </citation>
    <scope>NUCLEOTIDE SEQUENCE [LARGE SCALE GENOMIC DNA]</scope>
    <source>
        <strain evidence="3 4">SL.3.17</strain>
    </source>
</reference>
<dbReference type="RefSeq" id="WP_256132861.1">
    <property type="nucleotide sequence ID" value="NZ_JANFXK010000015.1"/>
</dbReference>
<dbReference type="InterPro" id="IPR005021">
    <property type="entry name" value="Terminase_largesu-like"/>
</dbReference>
<gene>
    <name evidence="3" type="ORF">NE619_13180</name>
</gene>
<dbReference type="InterPro" id="IPR046461">
    <property type="entry name" value="TerL_ATPase"/>
</dbReference>
<comment type="caution">
    <text evidence="3">The sequence shown here is derived from an EMBL/GenBank/DDBJ whole genome shotgun (WGS) entry which is preliminary data.</text>
</comment>
<dbReference type="InterPro" id="IPR027417">
    <property type="entry name" value="P-loop_NTPase"/>
</dbReference>